<comment type="caution">
    <text evidence="1">The sequence shown here is derived from an EMBL/GenBank/DDBJ whole genome shotgun (WGS) entry which is preliminary data.</text>
</comment>
<evidence type="ECO:0000313" key="1">
    <source>
        <dbReference type="EMBL" id="KAH8012112.1"/>
    </source>
</evidence>
<proteinExistence type="predicted"/>
<dbReference type="EMBL" id="CM037626">
    <property type="protein sequence ID" value="KAH8012112.1"/>
    <property type="molecule type" value="Genomic_DNA"/>
</dbReference>
<accession>A0ACB8FZC4</accession>
<dbReference type="Proteomes" id="UP000827872">
    <property type="component" value="Linkage Group LG13"/>
</dbReference>
<organism evidence="1 2">
    <name type="scientific">Sphaerodactylus townsendi</name>
    <dbReference type="NCBI Taxonomy" id="933632"/>
    <lineage>
        <taxon>Eukaryota</taxon>
        <taxon>Metazoa</taxon>
        <taxon>Chordata</taxon>
        <taxon>Craniata</taxon>
        <taxon>Vertebrata</taxon>
        <taxon>Euteleostomi</taxon>
        <taxon>Lepidosauria</taxon>
        <taxon>Squamata</taxon>
        <taxon>Bifurcata</taxon>
        <taxon>Gekkota</taxon>
        <taxon>Sphaerodactylidae</taxon>
        <taxon>Sphaerodactylus</taxon>
    </lineage>
</organism>
<keyword evidence="2" id="KW-1185">Reference proteome</keyword>
<sequence length="361" mass="41644">MFSSSVAPPMDLYGTPTRNLHDFVVVHLQPNQEFLTQARQAINLICTFLKENCFKDAASPRPRVLKVVKGGSFGKGTALRGRSDADLVVFLSNFKQYKDQLLNRKEMIQEIERRLREFKNEENNIDVQFEVSKRQNPRVLSFTLSSGFLRDSIEFDVLPAFDALGHYIKGTMPDPQVYIDLIKSHRPGEFSTCFTELQRDFIKDQPTKVKSLIRLLKHWYKKYVYLEKAQLRTGESLPPKYALELLAVYAWEKGSGQTDFDMAEGFQTVLLLLQQYKQICVFWTKFYDFKNETLALYLRNQLKKPRPVILDPADPTGIVGEGSRWDLLAEAAKKCPHQQGCLSHWNVPMAKVEEQSYCTIL</sequence>
<reference evidence="1" key="1">
    <citation type="submission" date="2021-08" db="EMBL/GenBank/DDBJ databases">
        <title>The first chromosome-level gecko genome reveals the dynamic sex chromosomes of Neotropical dwarf geckos (Sphaerodactylidae: Sphaerodactylus).</title>
        <authorList>
            <person name="Pinto B.J."/>
            <person name="Keating S.E."/>
            <person name="Gamble T."/>
        </authorList>
    </citation>
    <scope>NUCLEOTIDE SEQUENCE</scope>
    <source>
        <strain evidence="1">TG3544</strain>
    </source>
</reference>
<gene>
    <name evidence="1" type="ORF">K3G42_014453</name>
</gene>
<name>A0ACB8FZC4_9SAUR</name>
<evidence type="ECO:0000313" key="2">
    <source>
        <dbReference type="Proteomes" id="UP000827872"/>
    </source>
</evidence>
<protein>
    <submittedName>
        <fullName evidence="1">Uncharacterized protein</fullName>
    </submittedName>
</protein>